<dbReference type="InterPro" id="IPR050884">
    <property type="entry name" value="CNP_phosphodiesterase-III"/>
</dbReference>
<dbReference type="OMA" id="TCIRPAL"/>
<evidence type="ECO:0000256" key="2">
    <source>
        <dbReference type="ARBA" id="ARBA00022801"/>
    </source>
</evidence>
<dbReference type="RefSeq" id="XP_005536854.1">
    <property type="nucleotide sequence ID" value="XM_005536797.1"/>
</dbReference>
<protein>
    <recommendedName>
        <fullName evidence="6">Calcineurin-like phosphoesterase domain-containing protein</fullName>
    </recommendedName>
</protein>
<evidence type="ECO:0000313" key="8">
    <source>
        <dbReference type="Proteomes" id="UP000007014"/>
    </source>
</evidence>
<dbReference type="Proteomes" id="UP000007014">
    <property type="component" value="Chromosome 12"/>
</dbReference>
<dbReference type="GeneID" id="16994755"/>
<name>M1VIC9_CYAM1</name>
<evidence type="ECO:0000256" key="1">
    <source>
        <dbReference type="ARBA" id="ARBA00022723"/>
    </source>
</evidence>
<evidence type="ECO:0000256" key="3">
    <source>
        <dbReference type="ARBA" id="ARBA00023004"/>
    </source>
</evidence>
<dbReference type="InterPro" id="IPR004843">
    <property type="entry name" value="Calcineurin-like_PHP"/>
</dbReference>
<feature type="domain" description="Calcineurin-like phosphoesterase" evidence="6">
    <location>
        <begin position="98"/>
        <end position="226"/>
    </location>
</feature>
<dbReference type="eggNOG" id="ENOG502SUVH">
    <property type="taxonomic scope" value="Eukaryota"/>
</dbReference>
<dbReference type="PANTHER" id="PTHR42988">
    <property type="entry name" value="PHOSPHOHYDROLASE"/>
    <property type="match status" value="1"/>
</dbReference>
<keyword evidence="1" id="KW-0479">Metal-binding</keyword>
<organism evidence="7 8">
    <name type="scientific">Cyanidioschyzon merolae (strain NIES-3377 / 10D)</name>
    <name type="common">Unicellular red alga</name>
    <dbReference type="NCBI Taxonomy" id="280699"/>
    <lineage>
        <taxon>Eukaryota</taxon>
        <taxon>Rhodophyta</taxon>
        <taxon>Bangiophyceae</taxon>
        <taxon>Cyanidiales</taxon>
        <taxon>Cyanidiaceae</taxon>
        <taxon>Cyanidioschyzon</taxon>
    </lineage>
</organism>
<comment type="similarity">
    <text evidence="4">Belongs to the cyclic nucleotide phosphodiesterase class-III family.</text>
</comment>
<dbReference type="GO" id="GO:0046872">
    <property type="term" value="F:metal ion binding"/>
    <property type="evidence" value="ECO:0007669"/>
    <property type="project" value="UniProtKB-KW"/>
</dbReference>
<dbReference type="HOGENOM" id="CLU_509398_0_0_1"/>
<dbReference type="GO" id="GO:0016787">
    <property type="term" value="F:hydrolase activity"/>
    <property type="evidence" value="ECO:0007669"/>
    <property type="project" value="UniProtKB-KW"/>
</dbReference>
<gene>
    <name evidence="7" type="ORF">CYME_CML226C</name>
</gene>
<keyword evidence="8" id="KW-1185">Reference proteome</keyword>
<keyword evidence="2" id="KW-0378">Hydrolase</keyword>
<evidence type="ECO:0000259" key="6">
    <source>
        <dbReference type="Pfam" id="PF00149"/>
    </source>
</evidence>
<feature type="region of interest" description="Disordered" evidence="5">
    <location>
        <begin position="287"/>
        <end position="319"/>
    </location>
</feature>
<dbReference type="AlphaFoldDB" id="M1VIC9"/>
<reference evidence="7 8" key="1">
    <citation type="journal article" date="2004" name="Nature">
        <title>Genome sequence of the ultrasmall unicellular red alga Cyanidioschyzon merolae 10D.</title>
        <authorList>
            <person name="Matsuzaki M."/>
            <person name="Misumi O."/>
            <person name="Shin-i T."/>
            <person name="Maruyama S."/>
            <person name="Takahara M."/>
            <person name="Miyagishima S."/>
            <person name="Mori T."/>
            <person name="Nishida K."/>
            <person name="Yagisawa F."/>
            <person name="Nishida K."/>
            <person name="Yoshida Y."/>
            <person name="Nishimura Y."/>
            <person name="Nakao S."/>
            <person name="Kobayashi T."/>
            <person name="Momoyama Y."/>
            <person name="Higashiyama T."/>
            <person name="Minoda A."/>
            <person name="Sano M."/>
            <person name="Nomoto H."/>
            <person name="Oishi K."/>
            <person name="Hayashi H."/>
            <person name="Ohta F."/>
            <person name="Nishizaka S."/>
            <person name="Haga S."/>
            <person name="Miura S."/>
            <person name="Morishita T."/>
            <person name="Kabeya Y."/>
            <person name="Terasawa K."/>
            <person name="Suzuki Y."/>
            <person name="Ishii Y."/>
            <person name="Asakawa S."/>
            <person name="Takano H."/>
            <person name="Ohta N."/>
            <person name="Kuroiwa H."/>
            <person name="Tanaka K."/>
            <person name="Shimizu N."/>
            <person name="Sugano S."/>
            <person name="Sato N."/>
            <person name="Nozaki H."/>
            <person name="Ogasawara N."/>
            <person name="Kohara Y."/>
            <person name="Kuroiwa T."/>
        </authorList>
    </citation>
    <scope>NUCLEOTIDE SEQUENCE [LARGE SCALE GENOMIC DNA]</scope>
    <source>
        <strain evidence="7 8">10D</strain>
    </source>
</reference>
<dbReference type="Gene3D" id="3.60.21.10">
    <property type="match status" value="2"/>
</dbReference>
<dbReference type="KEGG" id="cme:CYME_CML226C"/>
<dbReference type="SUPFAM" id="SSF56300">
    <property type="entry name" value="Metallo-dependent phosphatases"/>
    <property type="match status" value="1"/>
</dbReference>
<dbReference type="PANTHER" id="PTHR42988:SF2">
    <property type="entry name" value="CYCLIC NUCLEOTIDE PHOSPHODIESTERASE CBUA0032-RELATED"/>
    <property type="match status" value="1"/>
</dbReference>
<evidence type="ECO:0000256" key="4">
    <source>
        <dbReference type="ARBA" id="ARBA00025742"/>
    </source>
</evidence>
<dbReference type="EMBL" id="AP006494">
    <property type="protein sequence ID" value="BAM80818.1"/>
    <property type="molecule type" value="Genomic_DNA"/>
</dbReference>
<evidence type="ECO:0000313" key="7">
    <source>
        <dbReference type="EMBL" id="BAM80818.1"/>
    </source>
</evidence>
<evidence type="ECO:0000256" key="5">
    <source>
        <dbReference type="SAM" id="MobiDB-lite"/>
    </source>
</evidence>
<dbReference type="Gramene" id="CML226CT">
    <property type="protein sequence ID" value="CML226CT"/>
    <property type="gene ID" value="CML226C"/>
</dbReference>
<dbReference type="Pfam" id="PF00149">
    <property type="entry name" value="Metallophos"/>
    <property type="match status" value="1"/>
</dbReference>
<sequence length="535" mass="60517">MFGRQRLLLWAYAHSPSNGKHARGRSESQLCPSSSPEVRAIRSRFLGCSRSAHSWLSTKLVRQRQRWRPGLTELSASSTADASDNSRRPRGSGRLIRRLALISDVHIFDPEGIGQESVTNFMNLRLLGLLNIWLLRGPERFSERILRAALRDMQEHMHVDHLILAGDITNLSLECEFSRAAGAFAHFAANDPQRITAVPGNHDLYNNFEALRRPTLFSKYFGQYARSDVPRPSYAWNLVNGMSGRSQGLLRRLYGERKMMKQRARLARLGEPLWDGGRLSTAVLEEPTDVDVPQQTTRFTPSDTTPSSTTEQNADNKGGEFPFIQLRGDVLFIGLNTALPGTAQGEVGASQWKLLRTMMDSPLGRKLRDRAQLRVMVLHHPAQDPDVRGLPLIRDIGHDLKDWAEIPPIAKAYNIDLVVHGHNHVPYIGWLKDAPNTLVLEGGSGTLIDLKHPERMARYTVFELDETGRIARIVARVWNHAYYDSICSLLGRPEPLPCDVFRTVEIAIPSHWNLERWDTSRPQPRKRTLFRGLPL</sequence>
<accession>M1VIC9</accession>
<keyword evidence="3" id="KW-0408">Iron</keyword>
<dbReference type="InterPro" id="IPR029052">
    <property type="entry name" value="Metallo-depent_PP-like"/>
</dbReference>
<dbReference type="OrthoDB" id="10268027at2759"/>
<feature type="compositionally biased region" description="Low complexity" evidence="5">
    <location>
        <begin position="296"/>
        <end position="310"/>
    </location>
</feature>
<proteinExistence type="inferred from homology"/>
<reference evidence="7 8" key="2">
    <citation type="journal article" date="2007" name="BMC Biol.">
        <title>A 100%-complete sequence reveals unusually simple genomic features in the hot-spring red alga Cyanidioschyzon merolae.</title>
        <authorList>
            <person name="Nozaki H."/>
            <person name="Takano H."/>
            <person name="Misumi O."/>
            <person name="Terasawa K."/>
            <person name="Matsuzaki M."/>
            <person name="Maruyama S."/>
            <person name="Nishida K."/>
            <person name="Yagisawa F."/>
            <person name="Yoshida Y."/>
            <person name="Fujiwara T."/>
            <person name="Takio S."/>
            <person name="Tamura K."/>
            <person name="Chung S.J."/>
            <person name="Nakamura S."/>
            <person name="Kuroiwa H."/>
            <person name="Tanaka K."/>
            <person name="Sato N."/>
            <person name="Kuroiwa T."/>
        </authorList>
    </citation>
    <scope>NUCLEOTIDE SEQUENCE [LARGE SCALE GENOMIC DNA]</scope>
    <source>
        <strain evidence="7 8">10D</strain>
    </source>
</reference>